<keyword evidence="1" id="KW-0560">Oxidoreductase</keyword>
<evidence type="ECO:0000313" key="3">
    <source>
        <dbReference type="EMBL" id="SDS12689.1"/>
    </source>
</evidence>
<gene>
    <name evidence="3" type="ORF">SAMN04489834_0912</name>
</gene>
<dbReference type="AlphaFoldDB" id="A0A1H1PPK9"/>
<feature type="domain" description="FAD/NAD(P)-binding" evidence="2">
    <location>
        <begin position="5"/>
        <end position="334"/>
    </location>
</feature>
<dbReference type="STRING" id="412690.SAMN04489834_0912"/>
<dbReference type="Gene3D" id="3.40.50.720">
    <property type="entry name" value="NAD(P)-binding Rossmann-like Domain"/>
    <property type="match status" value="1"/>
</dbReference>
<dbReference type="InterPro" id="IPR041854">
    <property type="entry name" value="BFD-like_2Fe2S-bd_dom_sf"/>
</dbReference>
<dbReference type="Gene3D" id="3.50.50.60">
    <property type="entry name" value="FAD/NAD(P)-binding domain"/>
    <property type="match status" value="3"/>
</dbReference>
<accession>A0A1H1PPK9</accession>
<organism evidence="3 4">
    <name type="scientific">Microterricola viridarii</name>
    <dbReference type="NCBI Taxonomy" id="412690"/>
    <lineage>
        <taxon>Bacteria</taxon>
        <taxon>Bacillati</taxon>
        <taxon>Actinomycetota</taxon>
        <taxon>Actinomycetes</taxon>
        <taxon>Micrococcales</taxon>
        <taxon>Microbacteriaceae</taxon>
        <taxon>Microterricola</taxon>
    </lineage>
</organism>
<proteinExistence type="predicted"/>
<dbReference type="Gene3D" id="1.10.10.1100">
    <property type="entry name" value="BFD-like [2Fe-2S]-binding domain"/>
    <property type="match status" value="1"/>
</dbReference>
<protein>
    <submittedName>
        <fullName evidence="3">NADPH-dependent 2,4-dienoyl-CoA reductase, sulfur reductase</fullName>
    </submittedName>
</protein>
<dbReference type="InterPro" id="IPR023753">
    <property type="entry name" value="FAD/NAD-binding_dom"/>
</dbReference>
<keyword evidence="4" id="KW-1185">Reference proteome</keyword>
<dbReference type="PIRSF" id="PIRSF037495">
    <property type="entry name" value="Opine_OX_OoxA/HcnB"/>
    <property type="match status" value="1"/>
</dbReference>
<dbReference type="GO" id="GO:0016491">
    <property type="term" value="F:oxidoreductase activity"/>
    <property type="evidence" value="ECO:0007669"/>
    <property type="project" value="UniProtKB-KW"/>
</dbReference>
<evidence type="ECO:0000256" key="1">
    <source>
        <dbReference type="ARBA" id="ARBA00023002"/>
    </source>
</evidence>
<dbReference type="PANTHER" id="PTHR42949:SF3">
    <property type="entry name" value="ANAEROBIC GLYCEROL-3-PHOSPHATE DEHYDROGENASE SUBUNIT B"/>
    <property type="match status" value="1"/>
</dbReference>
<sequence>MSHRSVLVIGAGPAGLAAARAARAAGASVTLLDSSDYLGGQYWRHLPAARPAGNEKVLHHGWSTFSALRRELEADAGCEIVLGAQVWALETANGAAAPTVHALIGPVDGIRRSGRSFTADALVLATGAHDRTLPFPGWDLPGVFTAGAAQAFAKGERVAVGSRVVVAGAGPFLLPVAASLTQSGARVLGVYEANGIGRLLRGWLPRPWRLLGASKKAGEALGYLRNHLGNRIPYRTGQAVIAAHGTDRVEAVTVAKLDAEWRPIPSTARRVSADAVCVSHGFTPRLELPIAAGCALDADRFVTVDGRQATTTASVYAAGEITGIGGVDAALAEGQIAGHCAAGGHEGDPAMKAAVAARATFTDFASRIEAAHGIRPGWTAWLHEDTLVCRCEEVSYGRLCSAASATDSASLRSQKLSSRAGLGICQGRVCGRTVEQILAAERPGGMRDGASTDRRPIVAPVRIGELAAAAADQTSSPTLITTERP</sequence>
<dbReference type="InterPro" id="IPR036188">
    <property type="entry name" value="FAD/NAD-bd_sf"/>
</dbReference>
<reference evidence="4" key="1">
    <citation type="submission" date="2016-10" db="EMBL/GenBank/DDBJ databases">
        <authorList>
            <person name="Varghese N."/>
            <person name="Submissions S."/>
        </authorList>
    </citation>
    <scope>NUCLEOTIDE SEQUENCE [LARGE SCALE GENOMIC DNA]</scope>
    <source>
        <strain evidence="4">DSM 21772</strain>
    </source>
</reference>
<dbReference type="EMBL" id="LT629742">
    <property type="protein sequence ID" value="SDS12689.1"/>
    <property type="molecule type" value="Genomic_DNA"/>
</dbReference>
<dbReference type="Proteomes" id="UP000181956">
    <property type="component" value="Chromosome I"/>
</dbReference>
<dbReference type="PRINTS" id="PR00411">
    <property type="entry name" value="PNDRDTASEI"/>
</dbReference>
<dbReference type="InterPro" id="IPR051691">
    <property type="entry name" value="Metab_Enz_Cyan_OpOx_G3PDH"/>
</dbReference>
<evidence type="ECO:0000259" key="2">
    <source>
        <dbReference type="Pfam" id="PF07992"/>
    </source>
</evidence>
<dbReference type="RefSeq" id="WP_197675167.1">
    <property type="nucleotide sequence ID" value="NZ_LT629742.1"/>
</dbReference>
<dbReference type="PRINTS" id="PR00368">
    <property type="entry name" value="FADPNR"/>
</dbReference>
<dbReference type="Pfam" id="PF07992">
    <property type="entry name" value="Pyr_redox_2"/>
    <property type="match status" value="1"/>
</dbReference>
<dbReference type="InterPro" id="IPR017224">
    <property type="entry name" value="Opine_Oxase_asu/HCN_bsu"/>
</dbReference>
<evidence type="ECO:0000313" key="4">
    <source>
        <dbReference type="Proteomes" id="UP000181956"/>
    </source>
</evidence>
<dbReference type="SUPFAM" id="SSF51905">
    <property type="entry name" value="FAD/NAD(P)-binding domain"/>
    <property type="match status" value="1"/>
</dbReference>
<dbReference type="PANTHER" id="PTHR42949">
    <property type="entry name" value="ANAEROBIC GLYCEROL-3-PHOSPHATE DEHYDROGENASE SUBUNIT B"/>
    <property type="match status" value="1"/>
</dbReference>
<name>A0A1H1PPK9_9MICO</name>